<keyword evidence="2" id="KW-1185">Reference proteome</keyword>
<name>A0A1M4TLT7_9BACT</name>
<accession>A0A1M4TLT7</accession>
<dbReference type="AlphaFoldDB" id="A0A1M4TLT7"/>
<evidence type="ECO:0000313" key="2">
    <source>
        <dbReference type="Proteomes" id="UP000184368"/>
    </source>
</evidence>
<dbReference type="STRING" id="1302690.BUE76_01740"/>
<dbReference type="EMBL" id="FQUO01000001">
    <property type="protein sequence ID" value="SHE45459.1"/>
    <property type="molecule type" value="Genomic_DNA"/>
</dbReference>
<gene>
    <name evidence="1" type="ORF">SAMN05444008_101439</name>
</gene>
<organism evidence="1 2">
    <name type="scientific">Cnuella takakiae</name>
    <dbReference type="NCBI Taxonomy" id="1302690"/>
    <lineage>
        <taxon>Bacteria</taxon>
        <taxon>Pseudomonadati</taxon>
        <taxon>Bacteroidota</taxon>
        <taxon>Chitinophagia</taxon>
        <taxon>Chitinophagales</taxon>
        <taxon>Chitinophagaceae</taxon>
        <taxon>Cnuella</taxon>
    </lineage>
</organism>
<sequence length="101" mass="11753">MDPKILLGRVLQKMLDQGFSQYANYNRFNYIRHNKNEIVVDRENGQPTKIKFSKILIAIEGYTLNPEWYDCGPSKLRALGLTHITSPIHSMLHLLTKNDYC</sequence>
<dbReference type="Proteomes" id="UP000184368">
    <property type="component" value="Unassembled WGS sequence"/>
</dbReference>
<evidence type="ECO:0000313" key="1">
    <source>
        <dbReference type="EMBL" id="SHE45459.1"/>
    </source>
</evidence>
<proteinExistence type="predicted"/>
<protein>
    <submittedName>
        <fullName evidence="1">Uncharacterized protein</fullName>
    </submittedName>
</protein>
<reference evidence="1 2" key="1">
    <citation type="submission" date="2016-11" db="EMBL/GenBank/DDBJ databases">
        <authorList>
            <person name="Jaros S."/>
            <person name="Januszkiewicz K."/>
            <person name="Wedrychowicz H."/>
        </authorList>
    </citation>
    <scope>NUCLEOTIDE SEQUENCE [LARGE SCALE GENOMIC DNA]</scope>
    <source>
        <strain evidence="1 2">DSM 26897</strain>
    </source>
</reference>